<evidence type="ECO:0000256" key="1">
    <source>
        <dbReference type="SAM" id="Coils"/>
    </source>
</evidence>
<keyword evidence="4" id="KW-1185">Reference proteome</keyword>
<dbReference type="RefSeq" id="WP_077423561.1">
    <property type="nucleotide sequence ID" value="NZ_MLHQ01000011.1"/>
</dbReference>
<gene>
    <name evidence="3" type="ORF">BKL49_05165</name>
</gene>
<feature type="coiled-coil region" evidence="1">
    <location>
        <begin position="73"/>
        <end position="100"/>
    </location>
</feature>
<proteinExistence type="predicted"/>
<name>A0A1V3JQ37_9PAST</name>
<dbReference type="AlphaFoldDB" id="A0A1V3JQ37"/>
<sequence length="210" mass="23977">MYFFDETINAFLVEGIHNIPESAVAVSEAEYDDLIAKRDSGCVLYVSDSKVKATPPRPSAEYDWDGKKWIISKDKLTALLDEQRETIREKINALRDEKINGGVWIEAINKWIDSDATAERNLLSVKATFDLMGDSIPAIEWTCADNSQIMLTKDKLLAIWQALLEAKTHNHANALKHKAAMEKAKNPFEYDFSTDWTKTYQDFLQEQQND</sequence>
<dbReference type="EMBL" id="MLHQ01000011">
    <property type="protein sequence ID" value="OOF58932.1"/>
    <property type="molecule type" value="Genomic_DNA"/>
</dbReference>
<dbReference type="STRING" id="1907939.BKL49_05165"/>
<evidence type="ECO:0000313" key="3">
    <source>
        <dbReference type="EMBL" id="OOF58932.1"/>
    </source>
</evidence>
<keyword evidence="1" id="KW-0175">Coiled coil</keyword>
<evidence type="ECO:0000313" key="4">
    <source>
        <dbReference type="Proteomes" id="UP000188602"/>
    </source>
</evidence>
<protein>
    <submittedName>
        <fullName evidence="3">Phage tail protein</fullName>
    </submittedName>
</protein>
<feature type="domain" description="DUF4376" evidence="2">
    <location>
        <begin position="82"/>
        <end position="192"/>
    </location>
</feature>
<dbReference type="OrthoDB" id="5688457at2"/>
<comment type="caution">
    <text evidence="3">The sequence shown here is derived from an EMBL/GenBank/DDBJ whole genome shotgun (WGS) entry which is preliminary data.</text>
</comment>
<organism evidence="3 4">
    <name type="scientific">Rodentibacter myodis</name>
    <dbReference type="NCBI Taxonomy" id="1907939"/>
    <lineage>
        <taxon>Bacteria</taxon>
        <taxon>Pseudomonadati</taxon>
        <taxon>Pseudomonadota</taxon>
        <taxon>Gammaproteobacteria</taxon>
        <taxon>Pasteurellales</taxon>
        <taxon>Pasteurellaceae</taxon>
        <taxon>Rodentibacter</taxon>
    </lineage>
</organism>
<evidence type="ECO:0000259" key="2">
    <source>
        <dbReference type="Pfam" id="PF14301"/>
    </source>
</evidence>
<dbReference type="InterPro" id="IPR025484">
    <property type="entry name" value="DUF4376"/>
</dbReference>
<dbReference type="Proteomes" id="UP000188602">
    <property type="component" value="Unassembled WGS sequence"/>
</dbReference>
<dbReference type="Pfam" id="PF14301">
    <property type="entry name" value="DUF4376"/>
    <property type="match status" value="1"/>
</dbReference>
<accession>A0A1V3JQ37</accession>
<reference evidence="3 4" key="1">
    <citation type="submission" date="2016-10" db="EMBL/GenBank/DDBJ databases">
        <title>Rodentibacter gen. nov. and new species.</title>
        <authorList>
            <person name="Christensen H."/>
        </authorList>
    </citation>
    <scope>NUCLEOTIDE SEQUENCE [LARGE SCALE GENOMIC DNA]</scope>
    <source>
        <strain evidence="3 4">Ac151</strain>
    </source>
</reference>